<dbReference type="EC" id="2.3.1.50" evidence="5"/>
<gene>
    <name evidence="12" type="ORF">CEUR00632_LOCUS7343</name>
</gene>
<evidence type="ECO:0000313" key="12">
    <source>
        <dbReference type="EMBL" id="CAD8287304.1"/>
    </source>
</evidence>
<comment type="similarity">
    <text evidence="4">Belongs to the class-II pyridoxal-phosphate-dependent aminotransferase family.</text>
</comment>
<keyword evidence="7" id="KW-0663">Pyridoxal phosphate</keyword>
<evidence type="ECO:0000256" key="3">
    <source>
        <dbReference type="ARBA" id="ARBA00004991"/>
    </source>
</evidence>
<dbReference type="GO" id="GO:0030170">
    <property type="term" value="F:pyridoxal phosphate binding"/>
    <property type="evidence" value="ECO:0007669"/>
    <property type="project" value="InterPro"/>
</dbReference>
<evidence type="ECO:0000259" key="11">
    <source>
        <dbReference type="Pfam" id="PF00155"/>
    </source>
</evidence>
<evidence type="ECO:0000256" key="9">
    <source>
        <dbReference type="ARBA" id="ARBA00023098"/>
    </source>
</evidence>
<comment type="pathway">
    <text evidence="2">Lipid metabolism; sphingolipid metabolism.</text>
</comment>
<feature type="domain" description="Aminotransferase class I/classII large" evidence="11">
    <location>
        <begin position="117"/>
        <end position="486"/>
    </location>
</feature>
<dbReference type="InterPro" id="IPR004839">
    <property type="entry name" value="Aminotransferase_I/II_large"/>
</dbReference>
<dbReference type="PANTHER" id="PTHR13693">
    <property type="entry name" value="CLASS II AMINOTRANSFERASE/8-AMINO-7-OXONONANOATE SYNTHASE"/>
    <property type="match status" value="1"/>
</dbReference>
<keyword evidence="6" id="KW-0808">Transferase</keyword>
<dbReference type="InterPro" id="IPR050087">
    <property type="entry name" value="AON_synthase_class-II"/>
</dbReference>
<dbReference type="AlphaFoldDB" id="A0A7R9V9J5"/>
<evidence type="ECO:0000256" key="10">
    <source>
        <dbReference type="ARBA" id="ARBA00023315"/>
    </source>
</evidence>
<evidence type="ECO:0000256" key="2">
    <source>
        <dbReference type="ARBA" id="ARBA00004760"/>
    </source>
</evidence>
<evidence type="ECO:0000256" key="6">
    <source>
        <dbReference type="ARBA" id="ARBA00022679"/>
    </source>
</evidence>
<dbReference type="Gene3D" id="3.90.1150.10">
    <property type="entry name" value="Aspartate Aminotransferase, domain 1"/>
    <property type="match status" value="1"/>
</dbReference>
<evidence type="ECO:0000256" key="7">
    <source>
        <dbReference type="ARBA" id="ARBA00022898"/>
    </source>
</evidence>
<proteinExistence type="inferred from homology"/>
<protein>
    <recommendedName>
        <fullName evidence="5">serine C-palmitoyltransferase</fullName>
        <ecNumber evidence="5">2.3.1.50</ecNumber>
    </recommendedName>
</protein>
<dbReference type="GO" id="GO:0046512">
    <property type="term" value="P:sphingosine biosynthetic process"/>
    <property type="evidence" value="ECO:0007669"/>
    <property type="project" value="TreeGrafter"/>
</dbReference>
<evidence type="ECO:0000256" key="4">
    <source>
        <dbReference type="ARBA" id="ARBA00008392"/>
    </source>
</evidence>
<dbReference type="GO" id="GO:0046513">
    <property type="term" value="P:ceramide biosynthetic process"/>
    <property type="evidence" value="ECO:0007669"/>
    <property type="project" value="TreeGrafter"/>
</dbReference>
<keyword evidence="8" id="KW-0746">Sphingolipid metabolism</keyword>
<dbReference type="InterPro" id="IPR015424">
    <property type="entry name" value="PyrdxlP-dep_Trfase"/>
</dbReference>
<name>A0A7R9V9J5_9CHLO</name>
<evidence type="ECO:0000256" key="5">
    <source>
        <dbReference type="ARBA" id="ARBA00013220"/>
    </source>
</evidence>
<dbReference type="PANTHER" id="PTHR13693:SF2">
    <property type="entry name" value="SERINE PALMITOYLTRANSFERASE 1"/>
    <property type="match status" value="1"/>
</dbReference>
<reference evidence="12" key="1">
    <citation type="submission" date="2021-01" db="EMBL/GenBank/DDBJ databases">
        <authorList>
            <person name="Corre E."/>
            <person name="Pelletier E."/>
            <person name="Niang G."/>
            <person name="Scheremetjew M."/>
            <person name="Finn R."/>
            <person name="Kale V."/>
            <person name="Holt S."/>
            <person name="Cochrane G."/>
            <person name="Meng A."/>
            <person name="Brown T."/>
            <person name="Cohen L."/>
        </authorList>
    </citation>
    <scope>NUCLEOTIDE SEQUENCE</scope>
    <source>
        <strain evidence="12">CCMP219</strain>
    </source>
</reference>
<dbReference type="GO" id="GO:0005783">
    <property type="term" value="C:endoplasmic reticulum"/>
    <property type="evidence" value="ECO:0007669"/>
    <property type="project" value="TreeGrafter"/>
</dbReference>
<sequence length="496" mass="53715">MAASQMTGVLRTAVDAARQFWDIVGPGGKLHPQYFLENRGHLVVESLLLGIIVYLFLQQAFKPKPRGDDPLSDKEMDALVAEWRPEPLVPRMEEAERPRERVVTAVHGHHAIVDGKRVLNLASANFLNFGGMPEPMEAARATVARYGVGSCGPRGFYGTIDVHLQLEAHLAEFMGCPICTIFSFDIATIASVIPACANRKDIIIMDERCNYAVQQGVLLSRASVHSFKHNDMEDLQRVLEKVEAKERADKKPLCRKLIIVEGIFATTGDIPPLDEVFAIKERYKYRLLVDESLSFGVLGPNGRGCCEQFGLTAGDVEVICASMSGTLGSIGGFCVGDPAVVEHQRLAGSGYVFSASLPPFLGTAADEALALLRDRGPMLLPRLRHICSTARAQLEKVPGILVSGGPLSTGNSPVVHLTLAPAVAERVGHQAFALISRMAERMFDCDGIMVSVPLYSCLEKMKTAPSLRIFLSAAMTDEEVSGLAAAVRAAAKEILP</sequence>
<dbReference type="Gene3D" id="3.40.640.10">
    <property type="entry name" value="Type I PLP-dependent aspartate aminotransferase-like (Major domain)"/>
    <property type="match status" value="1"/>
</dbReference>
<dbReference type="InterPro" id="IPR015422">
    <property type="entry name" value="PyrdxlP-dep_Trfase_small"/>
</dbReference>
<keyword evidence="10" id="KW-0012">Acyltransferase</keyword>
<keyword evidence="9" id="KW-0443">Lipid metabolism</keyword>
<dbReference type="GO" id="GO:0004758">
    <property type="term" value="F:serine C-palmitoyltransferase activity"/>
    <property type="evidence" value="ECO:0007669"/>
    <property type="project" value="TreeGrafter"/>
</dbReference>
<comment type="pathway">
    <text evidence="3">Sphingolipid metabolism.</text>
</comment>
<dbReference type="InterPro" id="IPR015421">
    <property type="entry name" value="PyrdxlP-dep_Trfase_major"/>
</dbReference>
<evidence type="ECO:0000256" key="8">
    <source>
        <dbReference type="ARBA" id="ARBA00022919"/>
    </source>
</evidence>
<dbReference type="SUPFAM" id="SSF53383">
    <property type="entry name" value="PLP-dependent transferases"/>
    <property type="match status" value="1"/>
</dbReference>
<evidence type="ECO:0000256" key="1">
    <source>
        <dbReference type="ARBA" id="ARBA00001933"/>
    </source>
</evidence>
<organism evidence="12">
    <name type="scientific">Chlamydomonas euryale</name>
    <dbReference type="NCBI Taxonomy" id="1486919"/>
    <lineage>
        <taxon>Eukaryota</taxon>
        <taxon>Viridiplantae</taxon>
        <taxon>Chlorophyta</taxon>
        <taxon>core chlorophytes</taxon>
        <taxon>Chlorophyceae</taxon>
        <taxon>CS clade</taxon>
        <taxon>Chlamydomonadales</taxon>
        <taxon>Chlamydomonadaceae</taxon>
        <taxon>Chlamydomonas</taxon>
    </lineage>
</organism>
<comment type="cofactor">
    <cofactor evidence="1">
        <name>pyridoxal 5'-phosphate</name>
        <dbReference type="ChEBI" id="CHEBI:597326"/>
    </cofactor>
</comment>
<dbReference type="EMBL" id="HBEC01015761">
    <property type="protein sequence ID" value="CAD8287304.1"/>
    <property type="molecule type" value="Transcribed_RNA"/>
</dbReference>
<dbReference type="GO" id="GO:0016020">
    <property type="term" value="C:membrane"/>
    <property type="evidence" value="ECO:0007669"/>
    <property type="project" value="GOC"/>
</dbReference>
<dbReference type="Pfam" id="PF00155">
    <property type="entry name" value="Aminotran_1_2"/>
    <property type="match status" value="1"/>
</dbReference>
<accession>A0A7R9V9J5</accession>